<dbReference type="Gene3D" id="2.30.180.10">
    <property type="entry name" value="FAS1 domain"/>
    <property type="match status" value="1"/>
</dbReference>
<evidence type="ECO:0000259" key="2">
    <source>
        <dbReference type="Pfam" id="PF02469"/>
    </source>
</evidence>
<comment type="caution">
    <text evidence="3">The sequence shown here is derived from an EMBL/GenBank/DDBJ whole genome shotgun (WGS) entry which is preliminary data.</text>
</comment>
<organism evidence="3 4">
    <name type="scientific">Kingdonia uniflora</name>
    <dbReference type="NCBI Taxonomy" id="39325"/>
    <lineage>
        <taxon>Eukaryota</taxon>
        <taxon>Viridiplantae</taxon>
        <taxon>Streptophyta</taxon>
        <taxon>Embryophyta</taxon>
        <taxon>Tracheophyta</taxon>
        <taxon>Spermatophyta</taxon>
        <taxon>Magnoliopsida</taxon>
        <taxon>Ranunculales</taxon>
        <taxon>Circaeasteraceae</taxon>
        <taxon>Kingdonia</taxon>
    </lineage>
</organism>
<protein>
    <recommendedName>
        <fullName evidence="2">FAS1 domain-containing protein</fullName>
    </recommendedName>
</protein>
<dbReference type="InterPro" id="IPR000782">
    <property type="entry name" value="FAS1_domain"/>
</dbReference>
<dbReference type="Pfam" id="PF02469">
    <property type="entry name" value="Fasciclin"/>
    <property type="match status" value="1"/>
</dbReference>
<dbReference type="SUPFAM" id="SSF82153">
    <property type="entry name" value="FAS1 domain"/>
    <property type="match status" value="1"/>
</dbReference>
<evidence type="ECO:0000313" key="4">
    <source>
        <dbReference type="Proteomes" id="UP000541444"/>
    </source>
</evidence>
<dbReference type="PANTHER" id="PTHR36069:SF4">
    <property type="entry name" value="FASCICLIN-LIKE ARABINOGALACTAN FAMILY PROTEIN"/>
    <property type="match status" value="1"/>
</dbReference>
<evidence type="ECO:0000313" key="3">
    <source>
        <dbReference type="EMBL" id="KAF6145055.1"/>
    </source>
</evidence>
<feature type="domain" description="FAS1" evidence="2">
    <location>
        <begin position="21"/>
        <end position="109"/>
    </location>
</feature>
<dbReference type="PANTHER" id="PTHR36069">
    <property type="entry name" value="EXPRESSED PROTEIN-RELATED"/>
    <property type="match status" value="1"/>
</dbReference>
<reference evidence="3 4" key="1">
    <citation type="journal article" date="2020" name="IScience">
        <title>Genome Sequencing of the Endangered Kingdonia uniflora (Circaeasteraceae, Ranunculales) Reveals Potential Mechanisms of Evolutionary Specialization.</title>
        <authorList>
            <person name="Sun Y."/>
            <person name="Deng T."/>
            <person name="Zhang A."/>
            <person name="Moore M.J."/>
            <person name="Landis J.B."/>
            <person name="Lin N."/>
            <person name="Zhang H."/>
            <person name="Zhang X."/>
            <person name="Huang J."/>
            <person name="Zhang X."/>
            <person name="Sun H."/>
            <person name="Wang H."/>
        </authorList>
    </citation>
    <scope>NUCLEOTIDE SEQUENCE [LARGE SCALE GENOMIC DNA]</scope>
    <source>
        <strain evidence="3">TB1705</strain>
        <tissue evidence="3">Leaf</tissue>
    </source>
</reference>
<keyword evidence="4" id="KW-1185">Reference proteome</keyword>
<accession>A0A7J7LQY2</accession>
<dbReference type="InterPro" id="IPR036378">
    <property type="entry name" value="FAS1_dom_sf"/>
</dbReference>
<dbReference type="InterPro" id="IPR053339">
    <property type="entry name" value="FAS1_domain_protein"/>
</dbReference>
<dbReference type="EMBL" id="JACGCM010002086">
    <property type="protein sequence ID" value="KAF6145055.1"/>
    <property type="molecule type" value="Genomic_DNA"/>
</dbReference>
<gene>
    <name evidence="3" type="ORF">GIB67_013406</name>
</gene>
<dbReference type="AlphaFoldDB" id="A0A7J7LQY2"/>
<dbReference type="OrthoDB" id="1934418at2759"/>
<dbReference type="Proteomes" id="UP000541444">
    <property type="component" value="Unassembled WGS sequence"/>
</dbReference>
<evidence type="ECO:0000256" key="1">
    <source>
        <dbReference type="ARBA" id="ARBA00007843"/>
    </source>
</evidence>
<proteinExistence type="inferred from homology"/>
<comment type="similarity">
    <text evidence="1">Belongs to the fasciclin-like AGP family.</text>
</comment>
<name>A0A7J7LQY2_9MAGN</name>
<sequence>MRSNSYFGFVILLQMLYNNPNSLQGQEITFLMPNDTELSRIIITPNHLEEFLLSHSIPTALPINNLLHLPTGTVLPSSVKNRTIAITNRGRANFLVNNARLVSPNVCSSVLIRCHGITNVMSFGNPAAFSASEANPPTTSIGISEIKTRQLGSSPSFIGPLGAPPRMK</sequence>